<feature type="transmembrane region" description="Helical" evidence="8">
    <location>
        <begin position="9"/>
        <end position="27"/>
    </location>
</feature>
<dbReference type="InterPro" id="IPR006459">
    <property type="entry name" value="CASP/CASPL"/>
</dbReference>
<sequence>MDVKRMQLVLRAVAVLVLVLTACLVGLDSQTKLVFGILEKKATFRDLDALFVLVHVVSVAAGYNLVQLGQEIATRNRSEGRSSSSSFYLYLNWVCFFFDQVAVYLVFAANCAALEASMLAVTGAERLQWMKLCDTFTRFCFQMGGGLVCGFIACFVMAAISSYVSFKVNLSKLT</sequence>
<dbReference type="GO" id="GO:0005886">
    <property type="term" value="C:plasma membrane"/>
    <property type="evidence" value="ECO:0007669"/>
    <property type="project" value="UniProtKB-SubCell"/>
</dbReference>
<evidence type="ECO:0000313" key="10">
    <source>
        <dbReference type="EnsemblPlants" id="Kaladp0011s0222.1.v1.1"/>
    </source>
</evidence>
<organism evidence="10 11">
    <name type="scientific">Kalanchoe fedtschenkoi</name>
    <name type="common">Lavender scallops</name>
    <name type="synonym">South American air plant</name>
    <dbReference type="NCBI Taxonomy" id="63787"/>
    <lineage>
        <taxon>Eukaryota</taxon>
        <taxon>Viridiplantae</taxon>
        <taxon>Streptophyta</taxon>
        <taxon>Embryophyta</taxon>
        <taxon>Tracheophyta</taxon>
        <taxon>Spermatophyta</taxon>
        <taxon>Magnoliopsida</taxon>
        <taxon>eudicotyledons</taxon>
        <taxon>Gunneridae</taxon>
        <taxon>Pentapetalae</taxon>
        <taxon>Saxifragales</taxon>
        <taxon>Crassulaceae</taxon>
        <taxon>Kalanchoe</taxon>
    </lineage>
</organism>
<feature type="transmembrane region" description="Helical" evidence="8">
    <location>
        <begin position="87"/>
        <end position="109"/>
    </location>
</feature>
<evidence type="ECO:0000256" key="5">
    <source>
        <dbReference type="ARBA" id="ARBA00022692"/>
    </source>
</evidence>
<evidence type="ECO:0000313" key="11">
    <source>
        <dbReference type="Proteomes" id="UP000594263"/>
    </source>
</evidence>
<keyword evidence="11" id="KW-1185">Reference proteome</keyword>
<dbReference type="Pfam" id="PF04535">
    <property type="entry name" value="CASP_dom"/>
    <property type="match status" value="1"/>
</dbReference>
<evidence type="ECO:0000256" key="4">
    <source>
        <dbReference type="ARBA" id="ARBA00022475"/>
    </source>
</evidence>
<proteinExistence type="inferred from homology"/>
<evidence type="ECO:0000256" key="2">
    <source>
        <dbReference type="ARBA" id="ARBA00007651"/>
    </source>
</evidence>
<feature type="transmembrane region" description="Helical" evidence="8">
    <location>
        <begin position="47"/>
        <end position="66"/>
    </location>
</feature>
<dbReference type="Gramene" id="Kaladp0011s0222.1.v1.1">
    <property type="protein sequence ID" value="Kaladp0011s0222.1.v1.1"/>
    <property type="gene ID" value="Kaladp0011s0222.v1.1"/>
</dbReference>
<dbReference type="PANTHER" id="PTHR33573">
    <property type="entry name" value="CASP-LIKE PROTEIN 4A4"/>
    <property type="match status" value="1"/>
</dbReference>
<accession>A0A7N0SWW8</accession>
<evidence type="ECO:0000256" key="8">
    <source>
        <dbReference type="RuleBase" id="RU361233"/>
    </source>
</evidence>
<evidence type="ECO:0000256" key="7">
    <source>
        <dbReference type="ARBA" id="ARBA00023136"/>
    </source>
</evidence>
<feature type="domain" description="Casparian strip membrane protein" evidence="9">
    <location>
        <begin position="3"/>
        <end position="156"/>
    </location>
</feature>
<keyword evidence="7 8" id="KW-0472">Membrane</keyword>
<keyword evidence="6 8" id="KW-1133">Transmembrane helix</keyword>
<dbReference type="PANTHER" id="PTHR33573:SF30">
    <property type="entry name" value="CASP-LIKE PROTEIN 2C1-RELATED"/>
    <property type="match status" value="1"/>
</dbReference>
<evidence type="ECO:0000256" key="6">
    <source>
        <dbReference type="ARBA" id="ARBA00022989"/>
    </source>
</evidence>
<dbReference type="OMA" id="WMKICNR"/>
<evidence type="ECO:0000256" key="3">
    <source>
        <dbReference type="ARBA" id="ARBA00011489"/>
    </source>
</evidence>
<dbReference type="InterPro" id="IPR006702">
    <property type="entry name" value="CASP_dom"/>
</dbReference>
<dbReference type="Proteomes" id="UP000594263">
    <property type="component" value="Unplaced"/>
</dbReference>
<feature type="transmembrane region" description="Helical" evidence="8">
    <location>
        <begin position="145"/>
        <end position="166"/>
    </location>
</feature>
<keyword evidence="4 8" id="KW-1003">Cell membrane</keyword>
<dbReference type="NCBIfam" id="TIGR01569">
    <property type="entry name" value="A_tha_TIGR01569"/>
    <property type="match status" value="1"/>
</dbReference>
<evidence type="ECO:0000259" key="9">
    <source>
        <dbReference type="Pfam" id="PF04535"/>
    </source>
</evidence>
<evidence type="ECO:0000256" key="1">
    <source>
        <dbReference type="ARBA" id="ARBA00004651"/>
    </source>
</evidence>
<protein>
    <recommendedName>
        <fullName evidence="8">CASP-like protein</fullName>
    </recommendedName>
</protein>
<comment type="subcellular location">
    <subcellularLocation>
        <location evidence="1 8">Cell membrane</location>
        <topology evidence="1 8">Multi-pass membrane protein</topology>
    </subcellularLocation>
</comment>
<dbReference type="AlphaFoldDB" id="A0A7N0SWW8"/>
<dbReference type="EnsemblPlants" id="Kaladp0011s0222.1.v1.1">
    <property type="protein sequence ID" value="Kaladp0011s0222.1.v1.1"/>
    <property type="gene ID" value="Kaladp0011s0222.v1.1"/>
</dbReference>
<comment type="subunit">
    <text evidence="3 8">Homodimer and heterodimers.</text>
</comment>
<reference evidence="10" key="1">
    <citation type="submission" date="2021-01" db="UniProtKB">
        <authorList>
            <consortium name="EnsemblPlants"/>
        </authorList>
    </citation>
    <scope>IDENTIFICATION</scope>
</reference>
<keyword evidence="5 8" id="KW-0812">Transmembrane</keyword>
<comment type="similarity">
    <text evidence="2 8">Belongs to the Casparian strip membrane proteins (CASP) family.</text>
</comment>
<name>A0A7N0SWW8_KALFE</name>
<dbReference type="PROSITE" id="PS51257">
    <property type="entry name" value="PROKAR_LIPOPROTEIN"/>
    <property type="match status" value="1"/>
</dbReference>